<keyword evidence="2" id="KW-1185">Reference proteome</keyword>
<dbReference type="Pfam" id="PF13730">
    <property type="entry name" value="HTH_36"/>
    <property type="match status" value="1"/>
</dbReference>
<dbReference type="InterPro" id="IPR036388">
    <property type="entry name" value="WH-like_DNA-bd_sf"/>
</dbReference>
<dbReference type="Proteomes" id="UP000734271">
    <property type="component" value="Unassembled WGS sequence"/>
</dbReference>
<sequence>MTGTYYTILPAEVRLDKRLLPFERILFSDILTLANKNGYCFASNSYFAKAYGVSTVSISTWISNLVKYGYISRSYDYKDKTKKIERRRLYVKADFMIYKSRLNDPHKGDFKEGIKGDFKDNNINMNNINDNMENTIKVSMENPSRPPKKSDYLQAMLDRI</sequence>
<evidence type="ECO:0000313" key="2">
    <source>
        <dbReference type="Proteomes" id="UP000734271"/>
    </source>
</evidence>
<dbReference type="RefSeq" id="WP_223419783.1">
    <property type="nucleotide sequence ID" value="NZ_JAIPME010000002.1"/>
</dbReference>
<dbReference type="EMBL" id="JAIPME010000002">
    <property type="protein sequence ID" value="MBZ2387023.1"/>
    <property type="molecule type" value="Genomic_DNA"/>
</dbReference>
<accession>A0ABS7SZR0</accession>
<comment type="caution">
    <text evidence="1">The sequence shown here is derived from an EMBL/GenBank/DDBJ whole genome shotgun (WGS) entry which is preliminary data.</text>
</comment>
<protein>
    <submittedName>
        <fullName evidence="1">Helix-turn-helix domain-containing protein</fullName>
    </submittedName>
</protein>
<gene>
    <name evidence="1" type="ORF">K8P03_06975</name>
</gene>
<reference evidence="1 2" key="1">
    <citation type="submission" date="2021-08" db="EMBL/GenBank/DDBJ databases">
        <title>FDA dAtabase for Regulatory Grade micrObial Sequences (FDA-ARGOS): Supporting development and validation of Infectious Disease Dx tests.</title>
        <authorList>
            <person name="Sproer C."/>
            <person name="Gronow S."/>
            <person name="Severitt S."/>
            <person name="Schroder I."/>
            <person name="Tallon L."/>
            <person name="Sadzewicz L."/>
            <person name="Zhao X."/>
            <person name="Boylan J."/>
            <person name="Ott S."/>
            <person name="Bowen H."/>
            <person name="Vavikolanu K."/>
            <person name="Hazen T."/>
            <person name="Aluvathingal J."/>
            <person name="Nadendla S."/>
            <person name="Lowell S."/>
            <person name="Myers T."/>
            <person name="Yan Y."/>
            <person name="Sichtig H."/>
        </authorList>
    </citation>
    <scope>NUCLEOTIDE SEQUENCE [LARGE SCALE GENOMIC DNA]</scope>
    <source>
        <strain evidence="1 2">FDAARGOS_1460</strain>
    </source>
</reference>
<name>A0ABS7SZR0_9FIRM</name>
<proteinExistence type="predicted"/>
<dbReference type="Gene3D" id="1.10.10.10">
    <property type="entry name" value="Winged helix-like DNA-binding domain superfamily/Winged helix DNA-binding domain"/>
    <property type="match status" value="1"/>
</dbReference>
<organism evidence="1 2">
    <name type="scientific">Anaerococcus murdochii</name>
    <dbReference type="NCBI Taxonomy" id="411577"/>
    <lineage>
        <taxon>Bacteria</taxon>
        <taxon>Bacillati</taxon>
        <taxon>Bacillota</taxon>
        <taxon>Tissierellia</taxon>
        <taxon>Tissierellales</taxon>
        <taxon>Peptoniphilaceae</taxon>
        <taxon>Anaerococcus</taxon>
    </lineage>
</organism>
<evidence type="ECO:0000313" key="1">
    <source>
        <dbReference type="EMBL" id="MBZ2387023.1"/>
    </source>
</evidence>